<dbReference type="EMBL" id="JBHRSM010000017">
    <property type="protein sequence ID" value="MFC3086412.1"/>
    <property type="molecule type" value="Genomic_DNA"/>
</dbReference>
<comment type="caution">
    <text evidence="3">The sequence shown here is derived from an EMBL/GenBank/DDBJ whole genome shotgun (WGS) entry which is preliminary data.</text>
</comment>
<feature type="domain" description="AsmA" evidence="2">
    <location>
        <begin position="346"/>
        <end position="525"/>
    </location>
</feature>
<accession>A0ABV7DV96</accession>
<sequence length="663" mass="67966">MRWIIRVGLGLAVLVLLALGLTAMVPSERVAAAAGAQFESLTGRKLVLQGEVRPRFWPNLGVTTGPVSIANADWAQGEAPLFTAESLSIDVNFGALFGGEVHILGLSADRPQLNLERSPEGRANWVFQAQGDGTVPAAAPAFTLDEGRITGGSIRFDDRQSGRVIALDAVEGRLSIPEVSGPFTLSATGLSGGQKVALDLSGGVFSTFAMGRVVPLRLALAAGGSRLDFDGRGGIAPLVAEGALRANLADLPALGGLLGTALAAPAPGLGQKALTVAGKLTLDGTGTAFLRGAEILADDNRLTGDLDLRPGEARPKLSAELAAAPIRIVPGGGMGDGDAGGMQAAGWPEAEIDVGALAAMDAEIALSAPSIDLGVLTLGATRAVITVERARAVFDIRQMEAYGGSVTGDFVVNGRGGLSVGGRLALAGIQTQPLLSDLAGYDRLLSTGNLELKFLGVGNSIAAIMASLEGEGALELGKGELRGLDIGGMLRTLDTGYVGEGQKTIFDGLAGTFTMAEGVLTNRDLKLVAPYLTASGAGEIGLGARTLDYRIRPTALAAEDGTGGVMVPLLITGPWAAPRFRLDLESIAREKMEAEAKAAAERAAEAAKAAEAAAKAELEQRLKDELGVEVAPEESTGDAAIRGATEALEDQARKALEEILRGE</sequence>
<name>A0ABV7DV96_9RHOB</name>
<evidence type="ECO:0000259" key="2">
    <source>
        <dbReference type="Pfam" id="PF05170"/>
    </source>
</evidence>
<dbReference type="PANTHER" id="PTHR30441">
    <property type="entry name" value="DUF748 DOMAIN-CONTAINING PROTEIN"/>
    <property type="match status" value="1"/>
</dbReference>
<protein>
    <submittedName>
        <fullName evidence="3">AsmA family protein</fullName>
    </submittedName>
</protein>
<keyword evidence="4" id="KW-1185">Reference proteome</keyword>
<feature type="domain" description="AsmA" evidence="2">
    <location>
        <begin position="9"/>
        <end position="192"/>
    </location>
</feature>
<gene>
    <name evidence="3" type="ORF">ACFOD6_10185</name>
</gene>
<proteinExistence type="predicted"/>
<dbReference type="PANTHER" id="PTHR30441:SF4">
    <property type="entry name" value="PROTEIN ASMA"/>
    <property type="match status" value="1"/>
</dbReference>
<evidence type="ECO:0000313" key="3">
    <source>
        <dbReference type="EMBL" id="MFC3086412.1"/>
    </source>
</evidence>
<evidence type="ECO:0000313" key="4">
    <source>
        <dbReference type="Proteomes" id="UP001595445"/>
    </source>
</evidence>
<evidence type="ECO:0000256" key="1">
    <source>
        <dbReference type="SAM" id="Coils"/>
    </source>
</evidence>
<dbReference type="InterPro" id="IPR007844">
    <property type="entry name" value="AsmA"/>
</dbReference>
<organism evidence="3 4">
    <name type="scientific">Tabrizicola soli</name>
    <dbReference type="NCBI Taxonomy" id="2185115"/>
    <lineage>
        <taxon>Bacteria</taxon>
        <taxon>Pseudomonadati</taxon>
        <taxon>Pseudomonadota</taxon>
        <taxon>Alphaproteobacteria</taxon>
        <taxon>Rhodobacterales</taxon>
        <taxon>Paracoccaceae</taxon>
        <taxon>Tabrizicola</taxon>
    </lineage>
</organism>
<keyword evidence="1" id="KW-0175">Coiled coil</keyword>
<dbReference type="InterPro" id="IPR052894">
    <property type="entry name" value="AsmA-related"/>
</dbReference>
<feature type="coiled-coil region" evidence="1">
    <location>
        <begin position="584"/>
        <end position="620"/>
    </location>
</feature>
<dbReference type="Pfam" id="PF05170">
    <property type="entry name" value="AsmA"/>
    <property type="match status" value="2"/>
</dbReference>
<reference evidence="4" key="1">
    <citation type="journal article" date="2019" name="Int. J. Syst. Evol. Microbiol.">
        <title>The Global Catalogue of Microorganisms (GCM) 10K type strain sequencing project: providing services to taxonomists for standard genome sequencing and annotation.</title>
        <authorList>
            <consortium name="The Broad Institute Genomics Platform"/>
            <consortium name="The Broad Institute Genome Sequencing Center for Infectious Disease"/>
            <person name="Wu L."/>
            <person name="Ma J."/>
        </authorList>
    </citation>
    <scope>NUCLEOTIDE SEQUENCE [LARGE SCALE GENOMIC DNA]</scope>
    <source>
        <strain evidence="4">KCTC 62102</strain>
    </source>
</reference>
<dbReference type="Proteomes" id="UP001595445">
    <property type="component" value="Unassembled WGS sequence"/>
</dbReference>
<dbReference type="RefSeq" id="WP_197646417.1">
    <property type="nucleotide sequence ID" value="NZ_JAEACP010000018.1"/>
</dbReference>